<dbReference type="PANTHER" id="PTHR10381">
    <property type="entry name" value="ATP-DEPENDENT CLP PROTEASE PROTEOLYTIC SUBUNIT"/>
    <property type="match status" value="1"/>
</dbReference>
<feature type="non-terminal residue" evidence="5">
    <location>
        <position position="125"/>
    </location>
</feature>
<evidence type="ECO:0000256" key="4">
    <source>
        <dbReference type="SAM" id="Phobius"/>
    </source>
</evidence>
<organism evidence="5">
    <name type="scientific">marine metagenome</name>
    <dbReference type="NCBI Taxonomy" id="408172"/>
    <lineage>
        <taxon>unclassified sequences</taxon>
        <taxon>metagenomes</taxon>
        <taxon>ecological metagenomes</taxon>
    </lineage>
</organism>
<feature type="transmembrane region" description="Helical" evidence="4">
    <location>
        <begin position="79"/>
        <end position="98"/>
    </location>
</feature>
<sequence>MANETKPPTNPSITPEDHDIFLFMGPVTDEACKDLVAFILVQNTIRPRPKQLKLIINSVGGELNAAFAVIDIIRGSPIPIHTIGLGCVASAAFLIFIAGEKGHRILTPNTSIMSHQYTWGTYGKE</sequence>
<dbReference type="InterPro" id="IPR029045">
    <property type="entry name" value="ClpP/crotonase-like_dom_sf"/>
</dbReference>
<dbReference type="GO" id="GO:0006515">
    <property type="term" value="P:protein quality control for misfolded or incompletely synthesized proteins"/>
    <property type="evidence" value="ECO:0007669"/>
    <property type="project" value="TreeGrafter"/>
</dbReference>
<protein>
    <recommendedName>
        <fullName evidence="6">ATP-dependent Clp protease proteolytic subunit</fullName>
    </recommendedName>
</protein>
<dbReference type="PRINTS" id="PR00127">
    <property type="entry name" value="CLPPROTEASEP"/>
</dbReference>
<dbReference type="GO" id="GO:0004252">
    <property type="term" value="F:serine-type endopeptidase activity"/>
    <property type="evidence" value="ECO:0007669"/>
    <property type="project" value="InterPro"/>
</dbReference>
<keyword evidence="4" id="KW-1133">Transmembrane helix</keyword>
<evidence type="ECO:0008006" key="6">
    <source>
        <dbReference type="Google" id="ProtNLM"/>
    </source>
</evidence>
<dbReference type="SUPFAM" id="SSF52096">
    <property type="entry name" value="ClpP/crotonase"/>
    <property type="match status" value="1"/>
</dbReference>
<dbReference type="GO" id="GO:0051117">
    <property type="term" value="F:ATPase binding"/>
    <property type="evidence" value="ECO:0007669"/>
    <property type="project" value="TreeGrafter"/>
</dbReference>
<evidence type="ECO:0000256" key="2">
    <source>
        <dbReference type="ARBA" id="ARBA00022490"/>
    </source>
</evidence>
<dbReference type="PANTHER" id="PTHR10381:SF70">
    <property type="entry name" value="ATP-DEPENDENT CLP PROTEASE PROTEOLYTIC SUBUNIT"/>
    <property type="match status" value="1"/>
</dbReference>
<reference evidence="5" key="1">
    <citation type="submission" date="2018-05" db="EMBL/GenBank/DDBJ databases">
        <authorList>
            <person name="Lanie J.A."/>
            <person name="Ng W.-L."/>
            <person name="Kazmierczak K.M."/>
            <person name="Andrzejewski T.M."/>
            <person name="Davidsen T.M."/>
            <person name="Wayne K.J."/>
            <person name="Tettelin H."/>
            <person name="Glass J.I."/>
            <person name="Rusch D."/>
            <person name="Podicherti R."/>
            <person name="Tsui H.-C.T."/>
            <person name="Winkler M.E."/>
        </authorList>
    </citation>
    <scope>NUCLEOTIDE SEQUENCE</scope>
</reference>
<keyword evidence="4" id="KW-0472">Membrane</keyword>
<evidence type="ECO:0000256" key="3">
    <source>
        <dbReference type="ARBA" id="ARBA00022801"/>
    </source>
</evidence>
<dbReference type="EMBL" id="UINC01075496">
    <property type="protein sequence ID" value="SVC13735.1"/>
    <property type="molecule type" value="Genomic_DNA"/>
</dbReference>
<dbReference type="GO" id="GO:0004176">
    <property type="term" value="F:ATP-dependent peptidase activity"/>
    <property type="evidence" value="ECO:0007669"/>
    <property type="project" value="InterPro"/>
</dbReference>
<dbReference type="GO" id="GO:0009368">
    <property type="term" value="C:endopeptidase Clp complex"/>
    <property type="evidence" value="ECO:0007669"/>
    <property type="project" value="TreeGrafter"/>
</dbReference>
<dbReference type="InterPro" id="IPR023562">
    <property type="entry name" value="ClpP/TepA"/>
</dbReference>
<comment type="similarity">
    <text evidence="1">Belongs to the peptidase S14 family.</text>
</comment>
<dbReference type="InterPro" id="IPR001907">
    <property type="entry name" value="ClpP"/>
</dbReference>
<dbReference type="Pfam" id="PF00574">
    <property type="entry name" value="CLP_protease"/>
    <property type="match status" value="1"/>
</dbReference>
<accession>A0A382JPY0</accession>
<dbReference type="Gene3D" id="3.90.226.10">
    <property type="entry name" value="2-enoyl-CoA Hydratase, Chain A, domain 1"/>
    <property type="match status" value="1"/>
</dbReference>
<proteinExistence type="inferred from homology"/>
<gene>
    <name evidence="5" type="ORF">METZ01_LOCUS266589</name>
</gene>
<feature type="transmembrane region" description="Helical" evidence="4">
    <location>
        <begin position="54"/>
        <end position="73"/>
    </location>
</feature>
<name>A0A382JPY0_9ZZZZ</name>
<dbReference type="AlphaFoldDB" id="A0A382JPY0"/>
<evidence type="ECO:0000256" key="1">
    <source>
        <dbReference type="ARBA" id="ARBA00007039"/>
    </source>
</evidence>
<keyword evidence="2" id="KW-0963">Cytoplasm</keyword>
<evidence type="ECO:0000313" key="5">
    <source>
        <dbReference type="EMBL" id="SVC13735.1"/>
    </source>
</evidence>
<keyword evidence="4" id="KW-0812">Transmembrane</keyword>
<keyword evidence="3" id="KW-0378">Hydrolase</keyword>